<reference evidence="1" key="1">
    <citation type="journal article" date="2015" name="Nature">
        <title>Complex archaea that bridge the gap between prokaryotes and eukaryotes.</title>
        <authorList>
            <person name="Spang A."/>
            <person name="Saw J.H."/>
            <person name="Jorgensen S.L."/>
            <person name="Zaremba-Niedzwiedzka K."/>
            <person name="Martijn J."/>
            <person name="Lind A.E."/>
            <person name="van Eijk R."/>
            <person name="Schleper C."/>
            <person name="Guy L."/>
            <person name="Ettema T.J."/>
        </authorList>
    </citation>
    <scope>NUCLEOTIDE SEQUENCE</scope>
</reference>
<dbReference type="AlphaFoldDB" id="A0A0F8WDD8"/>
<comment type="caution">
    <text evidence="1">The sequence shown here is derived from an EMBL/GenBank/DDBJ whole genome shotgun (WGS) entry which is preliminary data.</text>
</comment>
<gene>
    <name evidence="1" type="ORF">LCGC14_3083760</name>
</gene>
<name>A0A0F8WDD8_9ZZZZ</name>
<accession>A0A0F8WDD8</accession>
<feature type="non-terminal residue" evidence="1">
    <location>
        <position position="1"/>
    </location>
</feature>
<sequence>LINYGTLLLGSFLTLGRIFDVTDAAIVF</sequence>
<dbReference type="EMBL" id="LAZR01065947">
    <property type="protein sequence ID" value="KKK54533.1"/>
    <property type="molecule type" value="Genomic_DNA"/>
</dbReference>
<protein>
    <submittedName>
        <fullName evidence="1">Uncharacterized protein</fullName>
    </submittedName>
</protein>
<proteinExistence type="predicted"/>
<evidence type="ECO:0000313" key="1">
    <source>
        <dbReference type="EMBL" id="KKK54533.1"/>
    </source>
</evidence>
<organism evidence="1">
    <name type="scientific">marine sediment metagenome</name>
    <dbReference type="NCBI Taxonomy" id="412755"/>
    <lineage>
        <taxon>unclassified sequences</taxon>
        <taxon>metagenomes</taxon>
        <taxon>ecological metagenomes</taxon>
    </lineage>
</organism>